<feature type="signal peptide" evidence="2">
    <location>
        <begin position="1"/>
        <end position="24"/>
    </location>
</feature>
<reference evidence="3" key="1">
    <citation type="journal article" date="2016" name="Insect Biochem. Mol. Biol.">
        <title>Multifaceted biological insights from a draft genome sequence of the tobacco hornworm moth, Manduca sexta.</title>
        <authorList>
            <person name="Kanost M.R."/>
            <person name="Arrese E.L."/>
            <person name="Cao X."/>
            <person name="Chen Y.R."/>
            <person name="Chellapilla S."/>
            <person name="Goldsmith M.R."/>
            <person name="Grosse-Wilde E."/>
            <person name="Heckel D.G."/>
            <person name="Herndon N."/>
            <person name="Jiang H."/>
            <person name="Papanicolaou A."/>
            <person name="Qu J."/>
            <person name="Soulages J.L."/>
            <person name="Vogel H."/>
            <person name="Walters J."/>
            <person name="Waterhouse R.M."/>
            <person name="Ahn S.J."/>
            <person name="Almeida F.C."/>
            <person name="An C."/>
            <person name="Aqrawi P."/>
            <person name="Bretschneider A."/>
            <person name="Bryant W.B."/>
            <person name="Bucks S."/>
            <person name="Chao H."/>
            <person name="Chevignon G."/>
            <person name="Christen J.M."/>
            <person name="Clarke D.F."/>
            <person name="Dittmer N.T."/>
            <person name="Ferguson L.C.F."/>
            <person name="Garavelou S."/>
            <person name="Gordon K.H.J."/>
            <person name="Gunaratna R.T."/>
            <person name="Han Y."/>
            <person name="Hauser F."/>
            <person name="He Y."/>
            <person name="Heidel-Fischer H."/>
            <person name="Hirsh A."/>
            <person name="Hu Y."/>
            <person name="Jiang H."/>
            <person name="Kalra D."/>
            <person name="Klinner C."/>
            <person name="Konig C."/>
            <person name="Kovar C."/>
            <person name="Kroll A.R."/>
            <person name="Kuwar S.S."/>
            <person name="Lee S.L."/>
            <person name="Lehman R."/>
            <person name="Li K."/>
            <person name="Li Z."/>
            <person name="Liang H."/>
            <person name="Lovelace S."/>
            <person name="Lu Z."/>
            <person name="Mansfield J.H."/>
            <person name="McCulloch K.J."/>
            <person name="Mathew T."/>
            <person name="Morton B."/>
            <person name="Muzny D.M."/>
            <person name="Neunemann D."/>
            <person name="Ongeri F."/>
            <person name="Pauchet Y."/>
            <person name="Pu L.L."/>
            <person name="Pyrousis I."/>
            <person name="Rao X.J."/>
            <person name="Redding A."/>
            <person name="Roesel C."/>
            <person name="Sanchez-Gracia A."/>
            <person name="Schaack S."/>
            <person name="Shukla A."/>
            <person name="Tetreau G."/>
            <person name="Wang Y."/>
            <person name="Xiong G.H."/>
            <person name="Traut W."/>
            <person name="Walsh T.K."/>
            <person name="Worley K.C."/>
            <person name="Wu D."/>
            <person name="Wu W."/>
            <person name="Wu Y.Q."/>
            <person name="Zhang X."/>
            <person name="Zou Z."/>
            <person name="Zucker H."/>
            <person name="Briscoe A.D."/>
            <person name="Burmester T."/>
            <person name="Clem R.J."/>
            <person name="Feyereisen R."/>
            <person name="Grimmelikhuijzen C.J.P."/>
            <person name="Hamodrakas S.J."/>
            <person name="Hansson B.S."/>
            <person name="Huguet E."/>
            <person name="Jermiin L.S."/>
            <person name="Lan Q."/>
            <person name="Lehman H.K."/>
            <person name="Lorenzen M."/>
            <person name="Merzendorfer H."/>
            <person name="Michalopoulos I."/>
            <person name="Morton D.B."/>
            <person name="Muthukrishnan S."/>
            <person name="Oakeshott J.G."/>
            <person name="Palmer W."/>
            <person name="Park Y."/>
            <person name="Passarelli A.L."/>
            <person name="Rozas J."/>
            <person name="Schwartz L.M."/>
            <person name="Smith W."/>
            <person name="Southgate A."/>
            <person name="Vilcinskas A."/>
            <person name="Vogt R."/>
            <person name="Wang P."/>
            <person name="Werren J."/>
            <person name="Yu X.Q."/>
            <person name="Zhou J.J."/>
            <person name="Brown S.J."/>
            <person name="Scherer S.E."/>
            <person name="Richards S."/>
            <person name="Blissard G.W."/>
        </authorList>
    </citation>
    <scope>NUCLEOTIDE SEQUENCE</scope>
</reference>
<proteinExistence type="predicted"/>
<evidence type="ECO:0000313" key="3">
    <source>
        <dbReference type="EMBL" id="KAG6455126.1"/>
    </source>
</evidence>
<accession>A0A921ZD13</accession>
<comment type="caution">
    <text evidence="3">The sequence shown here is derived from an EMBL/GenBank/DDBJ whole genome shotgun (WGS) entry which is preliminary data.</text>
</comment>
<keyword evidence="2" id="KW-0732">Signal</keyword>
<evidence type="ECO:0000313" key="4">
    <source>
        <dbReference type="Proteomes" id="UP000791440"/>
    </source>
</evidence>
<organism evidence="3 4">
    <name type="scientific">Manduca sexta</name>
    <name type="common">Tobacco hawkmoth</name>
    <name type="synonym">Tobacco hornworm</name>
    <dbReference type="NCBI Taxonomy" id="7130"/>
    <lineage>
        <taxon>Eukaryota</taxon>
        <taxon>Metazoa</taxon>
        <taxon>Ecdysozoa</taxon>
        <taxon>Arthropoda</taxon>
        <taxon>Hexapoda</taxon>
        <taxon>Insecta</taxon>
        <taxon>Pterygota</taxon>
        <taxon>Neoptera</taxon>
        <taxon>Endopterygota</taxon>
        <taxon>Lepidoptera</taxon>
        <taxon>Glossata</taxon>
        <taxon>Ditrysia</taxon>
        <taxon>Bombycoidea</taxon>
        <taxon>Sphingidae</taxon>
        <taxon>Sphinginae</taxon>
        <taxon>Sphingini</taxon>
        <taxon>Manduca</taxon>
    </lineage>
</organism>
<protein>
    <submittedName>
        <fullName evidence="3">Uncharacterized protein</fullName>
    </submittedName>
</protein>
<keyword evidence="4" id="KW-1185">Reference proteome</keyword>
<feature type="compositionally biased region" description="Low complexity" evidence="1">
    <location>
        <begin position="113"/>
        <end position="128"/>
    </location>
</feature>
<evidence type="ECO:0000256" key="2">
    <source>
        <dbReference type="SAM" id="SignalP"/>
    </source>
</evidence>
<feature type="chain" id="PRO_5037416197" evidence="2">
    <location>
        <begin position="25"/>
        <end position="128"/>
    </location>
</feature>
<name>A0A921ZD13_MANSE</name>
<reference evidence="3" key="2">
    <citation type="submission" date="2020-12" db="EMBL/GenBank/DDBJ databases">
        <authorList>
            <person name="Kanost M."/>
        </authorList>
    </citation>
    <scope>NUCLEOTIDE SEQUENCE</scope>
</reference>
<feature type="compositionally biased region" description="Gly residues" evidence="1">
    <location>
        <begin position="97"/>
        <end position="112"/>
    </location>
</feature>
<feature type="region of interest" description="Disordered" evidence="1">
    <location>
        <begin position="26"/>
        <end position="56"/>
    </location>
</feature>
<dbReference type="EMBL" id="JH668482">
    <property type="protein sequence ID" value="KAG6455126.1"/>
    <property type="molecule type" value="Genomic_DNA"/>
</dbReference>
<gene>
    <name evidence="3" type="ORF">O3G_MSEX009028</name>
</gene>
<dbReference type="AlphaFoldDB" id="A0A921ZD13"/>
<dbReference type="Proteomes" id="UP000791440">
    <property type="component" value="Unassembled WGS sequence"/>
</dbReference>
<feature type="region of interest" description="Disordered" evidence="1">
    <location>
        <begin position="97"/>
        <end position="128"/>
    </location>
</feature>
<sequence>MKCSRPFVLLILAALFYATSGSEAEGKIKPSKVQPRGLGIGGGGKELANSGGSEGGNSGGGGFASLLNICKNESSVNSNPFLCMICKGPSGNCFKSGGGGSSGGSGGSGGSGSASSAASAASAASATS</sequence>
<evidence type="ECO:0000256" key="1">
    <source>
        <dbReference type="SAM" id="MobiDB-lite"/>
    </source>
</evidence>
<dbReference type="OrthoDB" id="10633123at2759"/>